<dbReference type="Proteomes" id="UP000305881">
    <property type="component" value="Chromosome"/>
</dbReference>
<reference evidence="7" key="1">
    <citation type="journal article" date="2019" name="J. Bacteriol.">
        <title>A Mutagenic Screen Identifies a TonB-Dependent Receptor Required for the Lanthanide Metal Switch in the Type I Methanotroph 'Methylotuvimicrobium buryatense' 5GB1C.</title>
        <authorList>
            <person name="Groom J.D."/>
            <person name="Ford S.M."/>
            <person name="Pesesky M.W."/>
            <person name="Lidstrom M.E."/>
        </authorList>
    </citation>
    <scope>NUCLEOTIDE SEQUENCE [LARGE SCALE GENOMIC DNA]</scope>
    <source>
        <strain evidence="7">5GB1C</strain>
    </source>
</reference>
<dbReference type="GO" id="GO:0016020">
    <property type="term" value="C:membrane"/>
    <property type="evidence" value="ECO:0007669"/>
    <property type="project" value="InterPro"/>
</dbReference>
<accession>A0A4P9UUN7</accession>
<protein>
    <submittedName>
        <fullName evidence="6">UPF0182 family protein</fullName>
    </submittedName>
</protein>
<dbReference type="InterPro" id="IPR005372">
    <property type="entry name" value="UPF0182"/>
</dbReference>
<dbReference type="Pfam" id="PF03699">
    <property type="entry name" value="UPF0182"/>
    <property type="match status" value="1"/>
</dbReference>
<keyword evidence="2 5" id="KW-0812">Transmembrane</keyword>
<dbReference type="KEGG" id="mbur:EQU24_20975"/>
<evidence type="ECO:0000256" key="2">
    <source>
        <dbReference type="ARBA" id="ARBA00022692"/>
    </source>
</evidence>
<organism evidence="6 7">
    <name type="scientific">Methylotuvimicrobium buryatense</name>
    <name type="common">Methylomicrobium buryatense</name>
    <dbReference type="NCBI Taxonomy" id="95641"/>
    <lineage>
        <taxon>Bacteria</taxon>
        <taxon>Pseudomonadati</taxon>
        <taxon>Pseudomonadota</taxon>
        <taxon>Gammaproteobacteria</taxon>
        <taxon>Methylococcales</taxon>
        <taxon>Methylococcaceae</taxon>
        <taxon>Methylotuvimicrobium</taxon>
    </lineage>
</organism>
<dbReference type="OrthoDB" id="9763654at2"/>
<dbReference type="PANTHER" id="PTHR39344:SF1">
    <property type="entry name" value="UPF0182 PROTEIN SLL1060"/>
    <property type="match status" value="1"/>
</dbReference>
<feature type="transmembrane region" description="Helical" evidence="5">
    <location>
        <begin position="282"/>
        <end position="299"/>
    </location>
</feature>
<proteinExistence type="predicted"/>
<feature type="transmembrane region" description="Helical" evidence="5">
    <location>
        <begin position="173"/>
        <end position="190"/>
    </location>
</feature>
<feature type="transmembrane region" description="Helical" evidence="5">
    <location>
        <begin position="256"/>
        <end position="276"/>
    </location>
</feature>
<name>A0A4P9UUN7_METBY</name>
<feature type="transmembrane region" description="Helical" evidence="5">
    <location>
        <begin position="12"/>
        <end position="34"/>
    </location>
</feature>
<dbReference type="RefSeq" id="WP_017841679.1">
    <property type="nucleotide sequence ID" value="NZ_CP035467.1"/>
</dbReference>
<evidence type="ECO:0000313" key="6">
    <source>
        <dbReference type="EMBL" id="QCW84430.1"/>
    </source>
</evidence>
<evidence type="ECO:0000256" key="4">
    <source>
        <dbReference type="ARBA" id="ARBA00023136"/>
    </source>
</evidence>
<gene>
    <name evidence="6" type="ORF">EQU24_20975</name>
</gene>
<feature type="transmembrane region" description="Helical" evidence="5">
    <location>
        <begin position="54"/>
        <end position="76"/>
    </location>
</feature>
<evidence type="ECO:0000313" key="7">
    <source>
        <dbReference type="Proteomes" id="UP000305881"/>
    </source>
</evidence>
<keyword evidence="7" id="KW-1185">Reference proteome</keyword>
<dbReference type="STRING" id="675511.GCA_000341735_03234"/>
<keyword evidence="4 5" id="KW-0472">Membrane</keyword>
<evidence type="ECO:0000256" key="1">
    <source>
        <dbReference type="ARBA" id="ARBA00022475"/>
    </source>
</evidence>
<dbReference type="GO" id="GO:0005576">
    <property type="term" value="C:extracellular region"/>
    <property type="evidence" value="ECO:0007669"/>
    <property type="project" value="TreeGrafter"/>
</dbReference>
<dbReference type="EMBL" id="CP035467">
    <property type="protein sequence ID" value="QCW84430.1"/>
    <property type="molecule type" value="Genomic_DNA"/>
</dbReference>
<evidence type="ECO:0000256" key="5">
    <source>
        <dbReference type="SAM" id="Phobius"/>
    </source>
</evidence>
<keyword evidence="3 5" id="KW-1133">Transmembrane helix</keyword>
<feature type="transmembrane region" description="Helical" evidence="5">
    <location>
        <begin position="210"/>
        <end position="235"/>
    </location>
</feature>
<evidence type="ECO:0000256" key="3">
    <source>
        <dbReference type="ARBA" id="ARBA00022989"/>
    </source>
</evidence>
<feature type="transmembrane region" description="Helical" evidence="5">
    <location>
        <begin position="105"/>
        <end position="131"/>
    </location>
</feature>
<dbReference type="AlphaFoldDB" id="A0A4P9UUN7"/>
<keyword evidence="1" id="KW-1003">Cell membrane</keyword>
<dbReference type="PANTHER" id="PTHR39344">
    <property type="entry name" value="UPF0182 PROTEIN SLL1060"/>
    <property type="match status" value="1"/>
</dbReference>
<sequence>MRIPRHLTKIIAATLGILLVVYVAFYFVFLDLIVDYWWFQALRFEGYFWLRLLYRFFLSGAVTAVFFSIFFLHFWLAARYLGFNPNQDVLLDSAKRKRFERLADLFMSLSLKFSTPVALILAIAIAIPFYHQWETGLLYFFGGSSGIVEPVYGHDIGFYLLSYPIYLLIQEELLATAIIIFIMVAFQYWVQHTFIPSQSKEFPKAAKIHLAVLFGFVVLFVVWGFMLYRFSLLYVDRHEPVFSGPGFVEIRYQLPLIWLSILGFLAAAISLLFYYFSETTRTKVPFLISLGVFVSALGLQEVKFIPQLIDKFIVKPNPVRTQRPFIDHNIVATRDAYDLKNIDIVDFTVTLDPTKDIEAWSTRRRFENIPVWDREFLSDVYNQIQSIRPYYHFLDVDEGRYLIDGFKRQVNLAAREMNISKLPEEAQNWENTHLRFTHGYGAVVTPAAQDAGNPIRWFLRDLDLSSTVGFDIKHPDIYYGMEDYKYAIVPNNLDVVALSGSRPDPAVDAPYVGKGGIPIPSLFRKALFSFFFKDEKIFFSTNISRESRLLIRRNVVDRISHLAPFLHLDKDPYLVVTKDRFYWVQDAYTLSNWYPVSKSAEDDFLDGSKEFNYIRNSVKITVDAYSGFTRFYVSDPSDVIIQAYDRAYPGVFRDIDEMPRELKQQLRFPRDLFYLQMKVYAKYHQRDPALFYQQAETWNFAEVRGKEVKPYYQTVDLGHCGGKEEFVMINPMTPINNQNLSMVGVASVMDREKCGDAFKKSITIYQFAKEVQVNGPAQVEALIEQDPEISAQLTLWDQRGSRVEMGRMIILPMEHSILYVQPIYLIATRTRIPELARVIVSIGNEVVMDTTLWSAFSRLRERFIKIQEDDTGTTFDPENGRPR</sequence>